<dbReference type="GO" id="GO:0016020">
    <property type="term" value="C:membrane"/>
    <property type="evidence" value="ECO:0007669"/>
    <property type="project" value="UniProtKB-SubCell"/>
</dbReference>
<protein>
    <recommendedName>
        <fullName evidence="7">Palmitoyltransferase</fullName>
        <ecNumber evidence="7">2.3.1.225</ecNumber>
    </recommendedName>
</protein>
<organism evidence="9 10">
    <name type="scientific">Paramecium sonneborni</name>
    <dbReference type="NCBI Taxonomy" id="65129"/>
    <lineage>
        <taxon>Eukaryota</taxon>
        <taxon>Sar</taxon>
        <taxon>Alveolata</taxon>
        <taxon>Ciliophora</taxon>
        <taxon>Intramacronucleata</taxon>
        <taxon>Oligohymenophorea</taxon>
        <taxon>Peniculida</taxon>
        <taxon>Parameciidae</taxon>
        <taxon>Paramecium</taxon>
    </lineage>
</organism>
<accession>A0A8S1L598</accession>
<dbReference type="PANTHER" id="PTHR12246">
    <property type="entry name" value="PALMITOYLTRANSFERASE ZDHHC16"/>
    <property type="match status" value="1"/>
</dbReference>
<keyword evidence="5 7" id="KW-0472">Membrane</keyword>
<evidence type="ECO:0000256" key="5">
    <source>
        <dbReference type="ARBA" id="ARBA00023136"/>
    </source>
</evidence>
<feature type="transmembrane region" description="Helical" evidence="7">
    <location>
        <begin position="151"/>
        <end position="176"/>
    </location>
</feature>
<comment type="domain">
    <text evidence="7">The DHHC domain is required for palmitoyltransferase activity.</text>
</comment>
<evidence type="ECO:0000256" key="3">
    <source>
        <dbReference type="ARBA" id="ARBA00022692"/>
    </source>
</evidence>
<keyword evidence="4 7" id="KW-1133">Transmembrane helix</keyword>
<feature type="transmembrane region" description="Helical" evidence="7">
    <location>
        <begin position="117"/>
        <end position="139"/>
    </location>
</feature>
<evidence type="ECO:0000256" key="2">
    <source>
        <dbReference type="ARBA" id="ARBA00022679"/>
    </source>
</evidence>
<evidence type="ECO:0000259" key="8">
    <source>
        <dbReference type="Pfam" id="PF01529"/>
    </source>
</evidence>
<dbReference type="AlphaFoldDB" id="A0A8S1L598"/>
<dbReference type="Proteomes" id="UP000692954">
    <property type="component" value="Unassembled WGS sequence"/>
</dbReference>
<dbReference type="Pfam" id="PF01529">
    <property type="entry name" value="DHHC"/>
    <property type="match status" value="1"/>
</dbReference>
<dbReference type="InterPro" id="IPR001594">
    <property type="entry name" value="Palmitoyltrfase_DHHC"/>
</dbReference>
<evidence type="ECO:0000256" key="6">
    <source>
        <dbReference type="ARBA" id="ARBA00023315"/>
    </source>
</evidence>
<gene>
    <name evidence="9" type="ORF">PSON_ATCC_30995.1.T0170210</name>
</gene>
<evidence type="ECO:0000256" key="7">
    <source>
        <dbReference type="RuleBase" id="RU079119"/>
    </source>
</evidence>
<feature type="domain" description="Palmitoyltransferase DHHC" evidence="8">
    <location>
        <begin position="73"/>
        <end position="193"/>
    </location>
</feature>
<comment type="catalytic activity">
    <reaction evidence="7">
        <text>L-cysteinyl-[protein] + hexadecanoyl-CoA = S-hexadecanoyl-L-cysteinyl-[protein] + CoA</text>
        <dbReference type="Rhea" id="RHEA:36683"/>
        <dbReference type="Rhea" id="RHEA-COMP:10131"/>
        <dbReference type="Rhea" id="RHEA-COMP:11032"/>
        <dbReference type="ChEBI" id="CHEBI:29950"/>
        <dbReference type="ChEBI" id="CHEBI:57287"/>
        <dbReference type="ChEBI" id="CHEBI:57379"/>
        <dbReference type="ChEBI" id="CHEBI:74151"/>
        <dbReference type="EC" id="2.3.1.225"/>
    </reaction>
</comment>
<sequence>MNKIRLSIQIVIIVYLEIMMIYIFQEPEAKEILLLILHHLLLLVVIYSFYKTSTTKPGSPTQADIENDPLVNYRKTCKFCQHIKPMRCHHCSQCNKCILRMDHHQPWVNNCIGQNNYKYFFCLVFYATLTTIVYFGIYFNKILKNPPTGSIDTYFIIFSATLSFILMIILFLLLAFHTKLLSNNQTTLEYFVKQREYYDKDIVSNFNELLGPGCWLIPI</sequence>
<dbReference type="InterPro" id="IPR039859">
    <property type="entry name" value="PFA4/ZDH16/20/ERF2-like"/>
</dbReference>
<comment type="subcellular location">
    <subcellularLocation>
        <location evidence="1">Membrane</location>
        <topology evidence="1">Multi-pass membrane protein</topology>
    </subcellularLocation>
</comment>
<keyword evidence="2 7" id="KW-0808">Transferase</keyword>
<dbReference type="GO" id="GO:0019706">
    <property type="term" value="F:protein-cysteine S-palmitoyltransferase activity"/>
    <property type="evidence" value="ECO:0007669"/>
    <property type="project" value="UniProtKB-EC"/>
</dbReference>
<dbReference type="EC" id="2.3.1.225" evidence="7"/>
<proteinExistence type="inferred from homology"/>
<dbReference type="PROSITE" id="PS50216">
    <property type="entry name" value="DHHC"/>
    <property type="match status" value="1"/>
</dbReference>
<dbReference type="OrthoDB" id="302728at2759"/>
<comment type="similarity">
    <text evidence="7">Belongs to the DHHC palmitoyltransferase family.</text>
</comment>
<feature type="transmembrane region" description="Helical" evidence="7">
    <location>
        <begin position="6"/>
        <end position="25"/>
    </location>
</feature>
<evidence type="ECO:0000313" key="10">
    <source>
        <dbReference type="Proteomes" id="UP000692954"/>
    </source>
</evidence>
<keyword evidence="10" id="KW-1185">Reference proteome</keyword>
<dbReference type="EMBL" id="CAJJDN010000017">
    <property type="protein sequence ID" value="CAD8063048.1"/>
    <property type="molecule type" value="Genomic_DNA"/>
</dbReference>
<evidence type="ECO:0000313" key="9">
    <source>
        <dbReference type="EMBL" id="CAD8063048.1"/>
    </source>
</evidence>
<keyword evidence="6 7" id="KW-0012">Acyltransferase</keyword>
<evidence type="ECO:0000256" key="4">
    <source>
        <dbReference type="ARBA" id="ARBA00022989"/>
    </source>
</evidence>
<reference evidence="9" key="1">
    <citation type="submission" date="2021-01" db="EMBL/GenBank/DDBJ databases">
        <authorList>
            <consortium name="Genoscope - CEA"/>
            <person name="William W."/>
        </authorList>
    </citation>
    <scope>NUCLEOTIDE SEQUENCE</scope>
</reference>
<name>A0A8S1L598_9CILI</name>
<keyword evidence="3 7" id="KW-0812">Transmembrane</keyword>
<evidence type="ECO:0000256" key="1">
    <source>
        <dbReference type="ARBA" id="ARBA00004141"/>
    </source>
</evidence>
<feature type="transmembrane region" description="Helical" evidence="7">
    <location>
        <begin position="32"/>
        <end position="50"/>
    </location>
</feature>
<comment type="caution">
    <text evidence="9">The sequence shown here is derived from an EMBL/GenBank/DDBJ whole genome shotgun (WGS) entry which is preliminary data.</text>
</comment>